<keyword evidence="6" id="KW-0732">Signal</keyword>
<organism evidence="11 12">
    <name type="scientific">Polaromonas eurypsychrophila</name>
    <dbReference type="NCBI Taxonomy" id="1614635"/>
    <lineage>
        <taxon>Bacteria</taxon>
        <taxon>Pseudomonadati</taxon>
        <taxon>Pseudomonadota</taxon>
        <taxon>Betaproteobacteria</taxon>
        <taxon>Burkholderiales</taxon>
        <taxon>Comamonadaceae</taxon>
        <taxon>Polaromonas</taxon>
    </lineage>
</organism>
<dbReference type="HAMAP" id="MF_00240">
    <property type="entry name" value="LolA"/>
    <property type="match status" value="1"/>
</dbReference>
<sequence>MYRLQPAITWNTMKHIFSAPVAPLVYRAVRVTLAGLMTFVVLAASAQVSTVSGLESLEAFVKNTKSGRAAFTQVVTSPARDGQAAKTKSSSGSFEFLRPNRFKFVYTKPFEQSIVSDGQTLWLHDVDLNQVTARKLSQMLGGTPAAVIAAAADIKALQNDFTLVPQPDKDGLEWIQAMPKTKDGQVQSITVGFKESAKGSELARLEILDSFGQRSVMTFSNFEVNPSLNTAGFQFKPPAGADVIRQ</sequence>
<evidence type="ECO:0000256" key="6">
    <source>
        <dbReference type="ARBA" id="ARBA00022729"/>
    </source>
</evidence>
<evidence type="ECO:0000256" key="5">
    <source>
        <dbReference type="ARBA" id="ARBA00022448"/>
    </source>
</evidence>
<dbReference type="InterPro" id="IPR018323">
    <property type="entry name" value="OM_lipoprot_carrier_LolA_Pbac"/>
</dbReference>
<dbReference type="GO" id="GO:0044874">
    <property type="term" value="P:lipoprotein localization to outer membrane"/>
    <property type="evidence" value="ECO:0007669"/>
    <property type="project" value="UniProtKB-UniRule"/>
</dbReference>
<keyword evidence="5 10" id="KW-0813">Transport</keyword>
<evidence type="ECO:0000313" key="12">
    <source>
        <dbReference type="Proteomes" id="UP000620596"/>
    </source>
</evidence>
<keyword evidence="9 10" id="KW-0143">Chaperone</keyword>
<dbReference type="Proteomes" id="UP000620596">
    <property type="component" value="Unassembled WGS sequence"/>
</dbReference>
<comment type="function">
    <text evidence="10">Participates in the translocation of lipoproteins from the inner membrane to the outer membrane. Only forms a complex with a lipoprotein if the residue after the N-terminal Cys is not an aspartate (The Asp acts as a targeting signal to indicate that the lipoprotein should stay in the inner membrane).</text>
</comment>
<comment type="caution">
    <text evidence="11">The sequence shown here is derived from an EMBL/GenBank/DDBJ whole genome shotgun (WGS) entry which is preliminary data.</text>
</comment>
<evidence type="ECO:0000256" key="4">
    <source>
        <dbReference type="ARBA" id="ARBA00014035"/>
    </source>
</evidence>
<dbReference type="InterPro" id="IPR004564">
    <property type="entry name" value="OM_lipoprot_carrier_LolA-like"/>
</dbReference>
<comment type="similarity">
    <text evidence="2 10">Belongs to the LolA family.</text>
</comment>
<evidence type="ECO:0000256" key="1">
    <source>
        <dbReference type="ARBA" id="ARBA00004418"/>
    </source>
</evidence>
<keyword evidence="8 10" id="KW-0653">Protein transport</keyword>
<evidence type="ECO:0000256" key="10">
    <source>
        <dbReference type="HAMAP-Rule" id="MF_00240"/>
    </source>
</evidence>
<evidence type="ECO:0000256" key="9">
    <source>
        <dbReference type="ARBA" id="ARBA00023186"/>
    </source>
</evidence>
<dbReference type="NCBIfam" id="TIGR00547">
    <property type="entry name" value="lolA"/>
    <property type="match status" value="1"/>
</dbReference>
<dbReference type="PANTHER" id="PTHR35869">
    <property type="entry name" value="OUTER-MEMBRANE LIPOPROTEIN CARRIER PROTEIN"/>
    <property type="match status" value="1"/>
</dbReference>
<dbReference type="AlphaFoldDB" id="A0A916S4G9"/>
<keyword evidence="11" id="KW-0449">Lipoprotein</keyword>
<evidence type="ECO:0000256" key="3">
    <source>
        <dbReference type="ARBA" id="ARBA00011245"/>
    </source>
</evidence>
<evidence type="ECO:0000313" key="11">
    <source>
        <dbReference type="EMBL" id="GGA84115.1"/>
    </source>
</evidence>
<keyword evidence="7 10" id="KW-0574">Periplasm</keyword>
<comment type="subunit">
    <text evidence="3 10">Monomer.</text>
</comment>
<reference evidence="11" key="2">
    <citation type="submission" date="2020-09" db="EMBL/GenBank/DDBJ databases">
        <authorList>
            <person name="Sun Q."/>
            <person name="Zhou Y."/>
        </authorList>
    </citation>
    <scope>NUCLEOTIDE SEQUENCE</scope>
    <source>
        <strain evidence="11">CGMCC 1.15322</strain>
    </source>
</reference>
<keyword evidence="12" id="KW-1185">Reference proteome</keyword>
<dbReference type="PANTHER" id="PTHR35869:SF1">
    <property type="entry name" value="OUTER-MEMBRANE LIPOPROTEIN CARRIER PROTEIN"/>
    <property type="match status" value="1"/>
</dbReference>
<dbReference type="SUPFAM" id="SSF89392">
    <property type="entry name" value="Prokaryotic lipoproteins and lipoprotein localization factors"/>
    <property type="match status" value="1"/>
</dbReference>
<comment type="subcellular location">
    <subcellularLocation>
        <location evidence="1 10">Periplasm</location>
    </subcellularLocation>
</comment>
<accession>A0A916S4G9</accession>
<name>A0A916S4G9_9BURK</name>
<dbReference type="GO" id="GO:0042953">
    <property type="term" value="P:lipoprotein transport"/>
    <property type="evidence" value="ECO:0007669"/>
    <property type="project" value="InterPro"/>
</dbReference>
<evidence type="ECO:0000256" key="7">
    <source>
        <dbReference type="ARBA" id="ARBA00022764"/>
    </source>
</evidence>
<dbReference type="Gene3D" id="2.50.20.10">
    <property type="entry name" value="Lipoprotein localisation LolA/LolB/LppX"/>
    <property type="match status" value="1"/>
</dbReference>
<dbReference type="InterPro" id="IPR029046">
    <property type="entry name" value="LolA/LolB/LppX"/>
</dbReference>
<dbReference type="GO" id="GO:0042597">
    <property type="term" value="C:periplasmic space"/>
    <property type="evidence" value="ECO:0007669"/>
    <property type="project" value="UniProtKB-SubCell"/>
</dbReference>
<evidence type="ECO:0000256" key="2">
    <source>
        <dbReference type="ARBA" id="ARBA00007615"/>
    </source>
</evidence>
<dbReference type="Pfam" id="PF03548">
    <property type="entry name" value="LolA"/>
    <property type="match status" value="1"/>
</dbReference>
<dbReference type="CDD" id="cd16325">
    <property type="entry name" value="LolA"/>
    <property type="match status" value="1"/>
</dbReference>
<gene>
    <name evidence="10 11" type="primary">lolA</name>
    <name evidence="11" type="ORF">GCM10011496_00720</name>
</gene>
<dbReference type="EMBL" id="BMIG01000001">
    <property type="protein sequence ID" value="GGA84115.1"/>
    <property type="molecule type" value="Genomic_DNA"/>
</dbReference>
<protein>
    <recommendedName>
        <fullName evidence="4 10">Outer-membrane lipoprotein carrier protein</fullName>
    </recommendedName>
</protein>
<proteinExistence type="inferred from homology"/>
<evidence type="ECO:0000256" key="8">
    <source>
        <dbReference type="ARBA" id="ARBA00022927"/>
    </source>
</evidence>
<reference evidence="11" key="1">
    <citation type="journal article" date="2014" name="Int. J. Syst. Evol. Microbiol.">
        <title>Complete genome sequence of Corynebacterium casei LMG S-19264T (=DSM 44701T), isolated from a smear-ripened cheese.</title>
        <authorList>
            <consortium name="US DOE Joint Genome Institute (JGI-PGF)"/>
            <person name="Walter F."/>
            <person name="Albersmeier A."/>
            <person name="Kalinowski J."/>
            <person name="Ruckert C."/>
        </authorList>
    </citation>
    <scope>NUCLEOTIDE SEQUENCE</scope>
    <source>
        <strain evidence="11">CGMCC 1.15322</strain>
    </source>
</reference>